<feature type="chain" id="PRO_5015333247" evidence="1">
    <location>
        <begin position="20"/>
        <end position="246"/>
    </location>
</feature>
<reference evidence="2 3" key="1">
    <citation type="submission" date="2018-02" db="EMBL/GenBank/DDBJ databases">
        <title>Genome sequence of the basidiomycete white-rot fungus Phlebia centrifuga.</title>
        <authorList>
            <person name="Granchi Z."/>
            <person name="Peng M."/>
            <person name="de Vries R.P."/>
            <person name="Hilden K."/>
            <person name="Makela M.R."/>
            <person name="Grigoriev I."/>
            <person name="Riley R."/>
        </authorList>
    </citation>
    <scope>NUCLEOTIDE SEQUENCE [LARGE SCALE GENOMIC DNA]</scope>
    <source>
        <strain evidence="2 3">FBCC195</strain>
    </source>
</reference>
<proteinExistence type="predicted"/>
<dbReference type="EMBL" id="MLYV02000040">
    <property type="protein sequence ID" value="PSS37528.1"/>
    <property type="molecule type" value="Genomic_DNA"/>
</dbReference>
<comment type="caution">
    <text evidence="2">The sequence shown here is derived from an EMBL/GenBank/DDBJ whole genome shotgun (WGS) entry which is preliminary data.</text>
</comment>
<feature type="signal peptide" evidence="1">
    <location>
        <begin position="1"/>
        <end position="19"/>
    </location>
</feature>
<organism evidence="2 3">
    <name type="scientific">Hermanssonia centrifuga</name>
    <dbReference type="NCBI Taxonomy" id="98765"/>
    <lineage>
        <taxon>Eukaryota</taxon>
        <taxon>Fungi</taxon>
        <taxon>Dikarya</taxon>
        <taxon>Basidiomycota</taxon>
        <taxon>Agaricomycotina</taxon>
        <taxon>Agaricomycetes</taxon>
        <taxon>Polyporales</taxon>
        <taxon>Meruliaceae</taxon>
        <taxon>Hermanssonia</taxon>
    </lineage>
</organism>
<dbReference type="OrthoDB" id="2795185at2759"/>
<sequence>MRWFAILPTILFAVSPALSIPLSEPPLHFLGKRDAVCGVDFRSLVNSKSCLPNQVAFTSTPPAVTKVTLPNASAASVPKDSQCDHTVELQVLDFVAKQAKLCEVLTAMANVGQKKDSLLGPASTTISGIQNLNFLDKVVNNNKRSVVQKALNGKPQGSQAKDAAVGNYLALVKGDSVQIASTLDANIATIITTAHTVLQKLPPGTTKRGDKDRINKEALTTALANYDKTKTVTAAWNNVLAVAPHS</sequence>
<evidence type="ECO:0000256" key="1">
    <source>
        <dbReference type="SAM" id="SignalP"/>
    </source>
</evidence>
<dbReference type="Proteomes" id="UP000186601">
    <property type="component" value="Unassembled WGS sequence"/>
</dbReference>
<evidence type="ECO:0000313" key="2">
    <source>
        <dbReference type="EMBL" id="PSS37528.1"/>
    </source>
</evidence>
<keyword evidence="1" id="KW-0732">Signal</keyword>
<keyword evidence="3" id="KW-1185">Reference proteome</keyword>
<name>A0A2R6S5G4_9APHY</name>
<accession>A0A2R6S5G4</accession>
<evidence type="ECO:0000313" key="3">
    <source>
        <dbReference type="Proteomes" id="UP000186601"/>
    </source>
</evidence>
<protein>
    <submittedName>
        <fullName evidence="2">Uncharacterized protein</fullName>
    </submittedName>
</protein>
<dbReference type="AlphaFoldDB" id="A0A2R6S5G4"/>
<gene>
    <name evidence="2" type="ORF">PHLCEN_2v642</name>
</gene>